<dbReference type="InterPro" id="IPR018497">
    <property type="entry name" value="Peptidase_M13_C"/>
</dbReference>
<evidence type="ECO:0000256" key="2">
    <source>
        <dbReference type="ARBA" id="ARBA00007357"/>
    </source>
</evidence>
<dbReference type="GO" id="GO:0005886">
    <property type="term" value="C:plasma membrane"/>
    <property type="evidence" value="ECO:0007669"/>
    <property type="project" value="TreeGrafter"/>
</dbReference>
<dbReference type="AlphaFoldDB" id="A0A842I1H4"/>
<dbReference type="SUPFAM" id="SSF55486">
    <property type="entry name" value="Metalloproteases ('zincins'), catalytic domain"/>
    <property type="match status" value="1"/>
</dbReference>
<dbReference type="InterPro" id="IPR024079">
    <property type="entry name" value="MetalloPept_cat_dom_sf"/>
</dbReference>
<keyword evidence="8" id="KW-0732">Signal</keyword>
<dbReference type="Gene3D" id="1.10.1380.10">
    <property type="entry name" value="Neutral endopeptidase , domain2"/>
    <property type="match status" value="1"/>
</dbReference>
<evidence type="ECO:0000313" key="11">
    <source>
        <dbReference type="EMBL" id="MBC2777614.1"/>
    </source>
</evidence>
<dbReference type="GO" id="GO:0016485">
    <property type="term" value="P:protein processing"/>
    <property type="evidence" value="ECO:0007669"/>
    <property type="project" value="TreeGrafter"/>
</dbReference>
<evidence type="ECO:0000313" key="12">
    <source>
        <dbReference type="Proteomes" id="UP000564378"/>
    </source>
</evidence>
<dbReference type="EMBL" id="JACJVJ010000001">
    <property type="protein sequence ID" value="MBC2777614.1"/>
    <property type="molecule type" value="Genomic_DNA"/>
</dbReference>
<keyword evidence="7" id="KW-0482">Metalloprotease</keyword>
<evidence type="ECO:0000259" key="10">
    <source>
        <dbReference type="Pfam" id="PF05649"/>
    </source>
</evidence>
<dbReference type="PANTHER" id="PTHR11733">
    <property type="entry name" value="ZINC METALLOPROTEASE FAMILY M13 NEPRILYSIN-RELATED"/>
    <property type="match status" value="1"/>
</dbReference>
<name>A0A842I1H4_9SPHN</name>
<feature type="signal peptide" evidence="8">
    <location>
        <begin position="1"/>
        <end position="24"/>
    </location>
</feature>
<dbReference type="InterPro" id="IPR000718">
    <property type="entry name" value="Peptidase_M13"/>
</dbReference>
<reference evidence="11 12" key="1">
    <citation type="submission" date="2020-08" db="EMBL/GenBank/DDBJ databases">
        <title>Draft genome sequence of Parasphingopyxis sp. GrpM-11.</title>
        <authorList>
            <person name="Oh J."/>
            <person name="Roh D.-H."/>
        </authorList>
    </citation>
    <scope>NUCLEOTIDE SEQUENCE [LARGE SCALE GENOMIC DNA]</scope>
    <source>
        <strain evidence="11 12">GrpM-11</strain>
    </source>
</reference>
<organism evidence="11 12">
    <name type="scientific">Parasphingopyxis marina</name>
    <dbReference type="NCBI Taxonomy" id="2761622"/>
    <lineage>
        <taxon>Bacteria</taxon>
        <taxon>Pseudomonadati</taxon>
        <taxon>Pseudomonadota</taxon>
        <taxon>Alphaproteobacteria</taxon>
        <taxon>Sphingomonadales</taxon>
        <taxon>Sphingomonadaceae</taxon>
        <taxon>Parasphingopyxis</taxon>
    </lineage>
</organism>
<dbReference type="PANTHER" id="PTHR11733:SF167">
    <property type="entry name" value="FI17812P1-RELATED"/>
    <property type="match status" value="1"/>
</dbReference>
<keyword evidence="4" id="KW-0479">Metal-binding</keyword>
<evidence type="ECO:0000256" key="6">
    <source>
        <dbReference type="ARBA" id="ARBA00022833"/>
    </source>
</evidence>
<keyword evidence="3" id="KW-0645">Protease</keyword>
<keyword evidence="12" id="KW-1185">Reference proteome</keyword>
<dbReference type="Pfam" id="PF01431">
    <property type="entry name" value="Peptidase_M13"/>
    <property type="match status" value="1"/>
</dbReference>
<dbReference type="CDD" id="cd08662">
    <property type="entry name" value="M13"/>
    <property type="match status" value="1"/>
</dbReference>
<dbReference type="RefSeq" id="WP_185800812.1">
    <property type="nucleotide sequence ID" value="NZ_JACJVJ010000001.1"/>
</dbReference>
<keyword evidence="6" id="KW-0862">Zinc</keyword>
<evidence type="ECO:0000256" key="5">
    <source>
        <dbReference type="ARBA" id="ARBA00022801"/>
    </source>
</evidence>
<feature type="chain" id="PRO_5032471349" evidence="8">
    <location>
        <begin position="25"/>
        <end position="690"/>
    </location>
</feature>
<dbReference type="InterPro" id="IPR042089">
    <property type="entry name" value="Peptidase_M13_dom_2"/>
</dbReference>
<dbReference type="Gene3D" id="3.40.390.10">
    <property type="entry name" value="Collagenase (Catalytic Domain)"/>
    <property type="match status" value="1"/>
</dbReference>
<dbReference type="PROSITE" id="PS51885">
    <property type="entry name" value="NEPRILYSIN"/>
    <property type="match status" value="1"/>
</dbReference>
<evidence type="ECO:0000256" key="7">
    <source>
        <dbReference type="ARBA" id="ARBA00023049"/>
    </source>
</evidence>
<gene>
    <name evidence="11" type="ORF">H6P80_08265</name>
</gene>
<dbReference type="PRINTS" id="PR00786">
    <property type="entry name" value="NEPRILYSIN"/>
</dbReference>
<evidence type="ECO:0000256" key="1">
    <source>
        <dbReference type="ARBA" id="ARBA00001947"/>
    </source>
</evidence>
<sequence length="690" mass="77189">MTTRKYALAAASLLAIAISSPALADHHEEAAPAATAASGQAEIGSWGIDLDARDLSVDPGDDFNRYANGHWIDTTEMPSDRSRYGSFDMLRERAEVQVHEILEELVADPASGGELGQMVADFYGAWMDTDAIEARGTAPLQPYLARIDAIEDTGDLLGIFGTVGYASPVGVGTLEDPADPTRYIAFASQDGLGMPNRDYYLNEGEEYEGFRTAYRAYIVQLFDLAGIEGGADRADRIIALETQMAETQWEPARQRDIQQIYNPMNREQLAELAPQFEWTTWLEGIGLGSVDTVVAAETTAITAAGELIESVPLDTWKDYLTFHFISDNAAYLPAAFDEARFNFFGRTLRDTPDQRDRWKRGVELVDDNIGEAIGQIYVDRHYPPESQRQMTELIANLRAALQERIENSDWMDEATRAEAVAKLTAFEPRIGHPVEWIDYSDLEIRRDDLLGNVQRAQQHAFNLALQRLPHPVDRELWGMNPQTVNAYYNPLLNQITFPAAILQPPFFDPNADPAVNYGAIGGVIGHEIGHGFDDQGRQFDGTGRIRDWWTEETAAEFEARTARFGAQYDAFEPIPGLHVNGELTMGENIGDLGGLEMAYSAYRRYVAEHGEPPVIDGLTGDQRFFLSWAQVWRGLIRENALRERILTDPHSPQEFRANGPVRNIDAWYEAFGVEPGDAMYIPPEERVRIW</sequence>
<comment type="caution">
    <text evidence="11">The sequence shown here is derived from an EMBL/GenBank/DDBJ whole genome shotgun (WGS) entry which is preliminary data.</text>
</comment>
<proteinExistence type="inferred from homology"/>
<evidence type="ECO:0000256" key="4">
    <source>
        <dbReference type="ARBA" id="ARBA00022723"/>
    </source>
</evidence>
<comment type="similarity">
    <text evidence="2">Belongs to the peptidase M13 family.</text>
</comment>
<dbReference type="GO" id="GO:0046872">
    <property type="term" value="F:metal ion binding"/>
    <property type="evidence" value="ECO:0007669"/>
    <property type="project" value="UniProtKB-KW"/>
</dbReference>
<feature type="domain" description="Peptidase M13 N-terminal" evidence="10">
    <location>
        <begin position="59"/>
        <end position="433"/>
    </location>
</feature>
<protein>
    <submittedName>
        <fullName evidence="11">M13 family metallopeptidase</fullName>
    </submittedName>
</protein>
<keyword evidence="5" id="KW-0378">Hydrolase</keyword>
<evidence type="ECO:0000256" key="3">
    <source>
        <dbReference type="ARBA" id="ARBA00022670"/>
    </source>
</evidence>
<dbReference type="Proteomes" id="UP000564378">
    <property type="component" value="Unassembled WGS sequence"/>
</dbReference>
<dbReference type="GO" id="GO:0004222">
    <property type="term" value="F:metalloendopeptidase activity"/>
    <property type="evidence" value="ECO:0007669"/>
    <property type="project" value="InterPro"/>
</dbReference>
<accession>A0A842I1H4</accession>
<dbReference type="InterPro" id="IPR008753">
    <property type="entry name" value="Peptidase_M13_N"/>
</dbReference>
<evidence type="ECO:0000259" key="9">
    <source>
        <dbReference type="Pfam" id="PF01431"/>
    </source>
</evidence>
<comment type="cofactor">
    <cofactor evidence="1">
        <name>Zn(2+)</name>
        <dbReference type="ChEBI" id="CHEBI:29105"/>
    </cofactor>
</comment>
<evidence type="ECO:0000256" key="8">
    <source>
        <dbReference type="SAM" id="SignalP"/>
    </source>
</evidence>
<feature type="domain" description="Peptidase M13 C-terminal" evidence="9">
    <location>
        <begin position="485"/>
        <end position="687"/>
    </location>
</feature>
<dbReference type="Pfam" id="PF05649">
    <property type="entry name" value="Peptidase_M13_N"/>
    <property type="match status" value="1"/>
</dbReference>